<feature type="domain" description="ABC transporter" evidence="4">
    <location>
        <begin position="8"/>
        <end position="244"/>
    </location>
</feature>
<dbReference type="PROSITE" id="PS00211">
    <property type="entry name" value="ABC_TRANSPORTER_1"/>
    <property type="match status" value="1"/>
</dbReference>
<keyword evidence="2" id="KW-0547">Nucleotide-binding</keyword>
<dbReference type="Pfam" id="PF00005">
    <property type="entry name" value="ABC_tran"/>
    <property type="match status" value="1"/>
</dbReference>
<dbReference type="PANTHER" id="PTHR24220">
    <property type="entry name" value="IMPORT ATP-BINDING PROTEIN"/>
    <property type="match status" value="1"/>
</dbReference>
<dbReference type="InterPro" id="IPR027417">
    <property type="entry name" value="P-loop_NTPase"/>
</dbReference>
<dbReference type="Gene3D" id="3.40.50.300">
    <property type="entry name" value="P-loop containing nucleotide triphosphate hydrolases"/>
    <property type="match status" value="1"/>
</dbReference>
<evidence type="ECO:0000256" key="3">
    <source>
        <dbReference type="ARBA" id="ARBA00022840"/>
    </source>
</evidence>
<gene>
    <name evidence="5" type="ORF">GKO46_03080</name>
    <name evidence="6" type="ORF">GKO48_06180</name>
</gene>
<dbReference type="CDD" id="cd03255">
    <property type="entry name" value="ABC_MJ0796_LolCDE_FtsE"/>
    <property type="match status" value="1"/>
</dbReference>
<keyword evidence="3 6" id="KW-0067">ATP-binding</keyword>
<dbReference type="EMBL" id="WMBE01000001">
    <property type="protein sequence ID" value="MDG0866052.1"/>
    <property type="molecule type" value="Genomic_DNA"/>
</dbReference>
<evidence type="ECO:0000256" key="2">
    <source>
        <dbReference type="ARBA" id="ARBA00022741"/>
    </source>
</evidence>
<dbReference type="SUPFAM" id="SSF52540">
    <property type="entry name" value="P-loop containing nucleoside triphosphate hydrolases"/>
    <property type="match status" value="1"/>
</dbReference>
<evidence type="ECO:0000313" key="5">
    <source>
        <dbReference type="EMBL" id="MDG0866052.1"/>
    </source>
</evidence>
<dbReference type="InterPro" id="IPR003439">
    <property type="entry name" value="ABC_transporter-like_ATP-bd"/>
</dbReference>
<dbReference type="FunFam" id="3.40.50.300:FF:000032">
    <property type="entry name" value="Export ABC transporter ATP-binding protein"/>
    <property type="match status" value="1"/>
</dbReference>
<dbReference type="Proteomes" id="UP001321249">
    <property type="component" value="Unassembled WGS sequence"/>
</dbReference>
<evidence type="ECO:0000313" key="6">
    <source>
        <dbReference type="EMBL" id="WFG39222.1"/>
    </source>
</evidence>
<dbReference type="GO" id="GO:0005886">
    <property type="term" value="C:plasma membrane"/>
    <property type="evidence" value="ECO:0007669"/>
    <property type="project" value="TreeGrafter"/>
</dbReference>
<keyword evidence="1" id="KW-0813">Transport</keyword>
<dbReference type="EMBL" id="CP046147">
    <property type="protein sequence ID" value="WFG39222.1"/>
    <property type="molecule type" value="Genomic_DNA"/>
</dbReference>
<dbReference type="Proteomes" id="UP001219901">
    <property type="component" value="Chromosome"/>
</dbReference>
<reference evidence="7" key="3">
    <citation type="submission" date="2023-06" db="EMBL/GenBank/DDBJ databases">
        <title>Pangenomics reveal diversification of enzyme families and niche specialization in globally abundant SAR202 bacteria.</title>
        <authorList>
            <person name="Saw J.H.W."/>
        </authorList>
    </citation>
    <scope>NUCLEOTIDE SEQUENCE [LARGE SCALE GENOMIC DNA]</scope>
    <source>
        <strain evidence="7">JH1073</strain>
    </source>
</reference>
<sequence>MTSTFPAIQLENVVREFHVGTHVVRALDSISLTIEHGEMVAIIGPSGSGKSTLMNTLGCLDQPTSGSFVLNGQDVSGLSDNQLAETRSRQLGFVFQSYNLLPRETALSNVELPLKYSGGYSGKDRRSAAKTALDRVGLSERYDHRPMQMSGGEQQRVGIARALVKNPELILADEPTGNLDTKSSAEVIEMLRSLNEEDGKTIVVVTHDTEVAEAMNRIIAFRDGRIVEDRSVDQPTPTSASVDSSKQ</sequence>
<dbReference type="RefSeq" id="WP_342822695.1">
    <property type="nucleotide sequence ID" value="NZ_CP046146.1"/>
</dbReference>
<dbReference type="AlphaFoldDB" id="A0AAJ5ZD71"/>
<dbReference type="GO" id="GO:0016887">
    <property type="term" value="F:ATP hydrolysis activity"/>
    <property type="evidence" value="ECO:0007669"/>
    <property type="project" value="InterPro"/>
</dbReference>
<dbReference type="InterPro" id="IPR003593">
    <property type="entry name" value="AAA+_ATPase"/>
</dbReference>
<accession>A0AAJ5ZD71</accession>
<reference evidence="7 8" key="1">
    <citation type="submission" date="2019-11" db="EMBL/GenBank/DDBJ databases">
        <authorList>
            <person name="Cho J.-C."/>
        </authorList>
    </citation>
    <scope>NUCLEOTIDE SEQUENCE [LARGE SCALE GENOMIC DNA]</scope>
    <source>
        <strain evidence="6 7">JH1073</strain>
        <strain evidence="5 8">JH702</strain>
    </source>
</reference>
<dbReference type="GO" id="GO:0022857">
    <property type="term" value="F:transmembrane transporter activity"/>
    <property type="evidence" value="ECO:0007669"/>
    <property type="project" value="UniProtKB-ARBA"/>
</dbReference>
<dbReference type="SMART" id="SM00382">
    <property type="entry name" value="AAA"/>
    <property type="match status" value="1"/>
</dbReference>
<dbReference type="PANTHER" id="PTHR24220:SF86">
    <property type="entry name" value="ABC TRANSPORTER ABCH.1"/>
    <property type="match status" value="1"/>
</dbReference>
<dbReference type="InterPro" id="IPR017871">
    <property type="entry name" value="ABC_transporter-like_CS"/>
</dbReference>
<dbReference type="GO" id="GO:0005524">
    <property type="term" value="F:ATP binding"/>
    <property type="evidence" value="ECO:0007669"/>
    <property type="project" value="UniProtKB-KW"/>
</dbReference>
<organism evidence="6 7">
    <name type="scientific">Candidatus Lucifugimonas marina</name>
    <dbReference type="NCBI Taxonomy" id="3038979"/>
    <lineage>
        <taxon>Bacteria</taxon>
        <taxon>Bacillati</taxon>
        <taxon>Chloroflexota</taxon>
        <taxon>Dehalococcoidia</taxon>
        <taxon>SAR202 cluster</taxon>
        <taxon>Candidatus Lucifugimonadales</taxon>
        <taxon>Candidatus Lucifugimonadaceae</taxon>
        <taxon>Candidatus Lucifugimonas</taxon>
    </lineage>
</organism>
<dbReference type="GO" id="GO:0098796">
    <property type="term" value="C:membrane protein complex"/>
    <property type="evidence" value="ECO:0007669"/>
    <property type="project" value="UniProtKB-ARBA"/>
</dbReference>
<dbReference type="InterPro" id="IPR017911">
    <property type="entry name" value="MacB-like_ATP-bd"/>
</dbReference>
<keyword evidence="7" id="KW-1185">Reference proteome</keyword>
<name>A0AAJ5ZD71_9CHLR</name>
<evidence type="ECO:0000313" key="8">
    <source>
        <dbReference type="Proteomes" id="UP001321249"/>
    </source>
</evidence>
<dbReference type="PROSITE" id="PS50893">
    <property type="entry name" value="ABC_TRANSPORTER_2"/>
    <property type="match status" value="1"/>
</dbReference>
<protein>
    <submittedName>
        <fullName evidence="6">ATP-binding cassette domain-containing protein</fullName>
    </submittedName>
</protein>
<evidence type="ECO:0000256" key="1">
    <source>
        <dbReference type="ARBA" id="ARBA00022448"/>
    </source>
</evidence>
<evidence type="ECO:0000259" key="4">
    <source>
        <dbReference type="PROSITE" id="PS50893"/>
    </source>
</evidence>
<reference evidence="6" key="2">
    <citation type="journal article" date="2023" name="Nat. Commun.">
        <title>Cultivation of marine bacteria of the SAR202 clade.</title>
        <authorList>
            <person name="Lim Y."/>
            <person name="Seo J.H."/>
            <person name="Giovannoni S.J."/>
            <person name="Kang I."/>
            <person name="Cho J.C."/>
        </authorList>
    </citation>
    <scope>NUCLEOTIDE SEQUENCE</scope>
    <source>
        <strain evidence="6">JH1073</strain>
    </source>
</reference>
<proteinExistence type="predicted"/>
<dbReference type="InterPro" id="IPR015854">
    <property type="entry name" value="ABC_transpr_LolD-like"/>
</dbReference>
<evidence type="ECO:0000313" key="7">
    <source>
        <dbReference type="Proteomes" id="UP001219901"/>
    </source>
</evidence>